<evidence type="ECO:0000256" key="7">
    <source>
        <dbReference type="ARBA" id="ARBA00022679"/>
    </source>
</evidence>
<dbReference type="GO" id="GO:0009245">
    <property type="term" value="P:lipid A biosynthetic process"/>
    <property type="evidence" value="ECO:0007669"/>
    <property type="project" value="UniProtKB-UniRule"/>
</dbReference>
<organism evidence="11 12">
    <name type="scientific">Microcystis aeruginosa PCC 7806SL</name>
    <dbReference type="NCBI Taxonomy" id="1903187"/>
    <lineage>
        <taxon>Bacteria</taxon>
        <taxon>Bacillati</taxon>
        <taxon>Cyanobacteriota</taxon>
        <taxon>Cyanophyceae</taxon>
        <taxon>Oscillatoriophycideae</taxon>
        <taxon>Chroococcales</taxon>
        <taxon>Microcystaceae</taxon>
        <taxon>Microcystis</taxon>
    </lineage>
</organism>
<evidence type="ECO:0000256" key="10">
    <source>
        <dbReference type="NCBIfam" id="TIGR00215"/>
    </source>
</evidence>
<dbReference type="GO" id="GO:0008915">
    <property type="term" value="F:lipid-A-disaccharide synthase activity"/>
    <property type="evidence" value="ECO:0007669"/>
    <property type="project" value="UniProtKB-UniRule"/>
</dbReference>
<evidence type="ECO:0000256" key="1">
    <source>
        <dbReference type="ARBA" id="ARBA00002056"/>
    </source>
</evidence>
<dbReference type="PANTHER" id="PTHR30372:SF4">
    <property type="entry name" value="LIPID-A-DISACCHARIDE SYNTHASE, MITOCHONDRIAL-RELATED"/>
    <property type="match status" value="1"/>
</dbReference>
<dbReference type="EC" id="2.4.1.182" evidence="2 10"/>
<dbReference type="NCBIfam" id="TIGR00215">
    <property type="entry name" value="lpxB"/>
    <property type="match status" value="1"/>
</dbReference>
<dbReference type="Pfam" id="PF02684">
    <property type="entry name" value="LpxB"/>
    <property type="match status" value="1"/>
</dbReference>
<comment type="catalytic activity">
    <reaction evidence="9">
        <text>a lipid X + a UDP-2-N,3-O-bis[(3R)-3-hydroxyacyl]-alpha-D-glucosamine = a lipid A disaccharide + UDP + H(+)</text>
        <dbReference type="Rhea" id="RHEA:67828"/>
        <dbReference type="ChEBI" id="CHEBI:15378"/>
        <dbReference type="ChEBI" id="CHEBI:58223"/>
        <dbReference type="ChEBI" id="CHEBI:137748"/>
        <dbReference type="ChEBI" id="CHEBI:176338"/>
        <dbReference type="ChEBI" id="CHEBI:176343"/>
        <dbReference type="EC" id="2.4.1.182"/>
    </reaction>
</comment>
<dbReference type="PANTHER" id="PTHR30372">
    <property type="entry name" value="LIPID-A-DISACCHARIDE SYNTHASE"/>
    <property type="match status" value="1"/>
</dbReference>
<dbReference type="SUPFAM" id="SSF53756">
    <property type="entry name" value="UDP-Glycosyltransferase/glycogen phosphorylase"/>
    <property type="match status" value="1"/>
</dbReference>
<keyword evidence="6" id="KW-0328">Glycosyltransferase</keyword>
<dbReference type="Gene3D" id="3.40.50.2000">
    <property type="entry name" value="Glycogen Phosphorylase B"/>
    <property type="match status" value="2"/>
</dbReference>
<dbReference type="InterPro" id="IPR003835">
    <property type="entry name" value="Glyco_trans_19"/>
</dbReference>
<dbReference type="AlphaFoldDB" id="A0AB33BS70"/>
<dbReference type="GO" id="GO:0005543">
    <property type="term" value="F:phospholipid binding"/>
    <property type="evidence" value="ECO:0007669"/>
    <property type="project" value="TreeGrafter"/>
</dbReference>
<evidence type="ECO:0000256" key="9">
    <source>
        <dbReference type="ARBA" id="ARBA00048975"/>
    </source>
</evidence>
<name>A0AB33BS70_MICA7</name>
<keyword evidence="4" id="KW-0444">Lipid biosynthesis</keyword>
<keyword evidence="12" id="KW-1185">Reference proteome</keyword>
<evidence type="ECO:0000256" key="2">
    <source>
        <dbReference type="ARBA" id="ARBA00012687"/>
    </source>
</evidence>
<evidence type="ECO:0000313" key="11">
    <source>
        <dbReference type="EMBL" id="ARI81688.1"/>
    </source>
</evidence>
<evidence type="ECO:0000256" key="3">
    <source>
        <dbReference type="ARBA" id="ARBA00020902"/>
    </source>
</evidence>
<dbReference type="Proteomes" id="UP000192439">
    <property type="component" value="Chromosome"/>
</dbReference>
<sequence length="462" mass="51621">MIEEQSVGCGVWGVGCGEVGRINKNNLLTPISSNPESYLQQSYLLTPAILFPEVFYYQIIIQMRIFISTGEVSGDLQAAMLIESLFKLAKTLEIELEIFALGGDRMELAGAKMLGKTTRLAAMGLIESIPFIWPTLQLQKRAKEFFRDHPPDIIILIDYVGANVAIGQSAKKIIPDVPIIYYIAPQVWIWSEENIPSAKLRATAEKLFNTEKLIAITDKLLAIFPAEARFFETKGLPVTWVGHPLVDRMANAPNRQEMRQKWAIKPEETVIALLPASRQQEFKYLVPTVCAAAQKLQEKIPDIKFLIPVPLALYEPKMRELVAEYGLNAVIMERDQTLEAIAAADLAVAKSGTVNLEIALLNVPQVVVYRLSAVTAWIARNIMKLSVPFVSPVNLVLMREVVPELLQEEANPERIMEECLDLLLNQQRRQKMLDEYAETTAGLGTVGSCDRVAQEVFKIGLC</sequence>
<dbReference type="EMBL" id="CP020771">
    <property type="protein sequence ID" value="ARI81688.1"/>
    <property type="molecule type" value="Genomic_DNA"/>
</dbReference>
<keyword evidence="5" id="KW-0441">Lipid A biosynthesis</keyword>
<keyword evidence="8" id="KW-0443">Lipid metabolism</keyword>
<evidence type="ECO:0000256" key="5">
    <source>
        <dbReference type="ARBA" id="ARBA00022556"/>
    </source>
</evidence>
<reference evidence="11 12" key="1">
    <citation type="journal article" date="2018" name="Harmful Algae">
        <title>The highly heterogeneous methylated genomes and diverse restriction-modification systems of bloom-forming Microcystis.</title>
        <authorList>
            <person name="Zhao L."/>
            <person name="Song Y."/>
            <person name="Li L."/>
            <person name="Gan N."/>
            <person name="Brand J.J."/>
            <person name="Song L."/>
        </authorList>
    </citation>
    <scope>NUCLEOTIDE SEQUENCE [LARGE SCALE GENOMIC DNA]</scope>
    <source>
        <strain evidence="11 12">PCC 7806SL</strain>
    </source>
</reference>
<keyword evidence="7" id="KW-0808">Transferase</keyword>
<comment type="function">
    <text evidence="1">Condensation of UDP-2,3-diacylglucosamine and 2,3-diacylglucosamine-1-phosphate to form lipid A disaccharide, a precursor of lipid A, a phosphorylated glycolipid that anchors the lipopolysaccharide to the outer membrane of the cell.</text>
</comment>
<proteinExistence type="predicted"/>
<evidence type="ECO:0000256" key="8">
    <source>
        <dbReference type="ARBA" id="ARBA00023098"/>
    </source>
</evidence>
<protein>
    <recommendedName>
        <fullName evidence="3 10">Lipid-A-disaccharide synthase</fullName>
        <ecNumber evidence="2 10">2.4.1.182</ecNumber>
    </recommendedName>
</protein>
<evidence type="ECO:0000313" key="12">
    <source>
        <dbReference type="Proteomes" id="UP000192439"/>
    </source>
</evidence>
<dbReference type="GO" id="GO:0016020">
    <property type="term" value="C:membrane"/>
    <property type="evidence" value="ECO:0007669"/>
    <property type="project" value="GOC"/>
</dbReference>
<evidence type="ECO:0000256" key="4">
    <source>
        <dbReference type="ARBA" id="ARBA00022516"/>
    </source>
</evidence>
<accession>A0AB33BS70</accession>
<evidence type="ECO:0000256" key="6">
    <source>
        <dbReference type="ARBA" id="ARBA00022676"/>
    </source>
</evidence>
<gene>
    <name evidence="11" type="ORF">BH695_2408</name>
</gene>